<accession>A9BGF6</accession>
<evidence type="ECO:0000313" key="2">
    <source>
        <dbReference type="Proteomes" id="UP000000789"/>
    </source>
</evidence>
<keyword evidence="2" id="KW-1185">Reference proteome</keyword>
<dbReference type="AlphaFoldDB" id="A9BGF6"/>
<dbReference type="EMBL" id="CP000879">
    <property type="protein sequence ID" value="ABX32006.1"/>
    <property type="molecule type" value="Genomic_DNA"/>
</dbReference>
<dbReference type="RefSeq" id="WP_012209105.1">
    <property type="nucleotide sequence ID" value="NC_010003.1"/>
</dbReference>
<evidence type="ECO:0000313" key="1">
    <source>
        <dbReference type="EMBL" id="ABX32006.1"/>
    </source>
</evidence>
<dbReference type="KEGG" id="pmo:Pmob_1295"/>
<protein>
    <submittedName>
        <fullName evidence="1">Uncharacterized protein</fullName>
    </submittedName>
</protein>
<organism evidence="1 2">
    <name type="scientific">Petrotoga mobilis (strain DSM 10674 / SJ95)</name>
    <dbReference type="NCBI Taxonomy" id="403833"/>
    <lineage>
        <taxon>Bacteria</taxon>
        <taxon>Thermotogati</taxon>
        <taxon>Thermotogota</taxon>
        <taxon>Thermotogae</taxon>
        <taxon>Petrotogales</taxon>
        <taxon>Petrotogaceae</taxon>
        <taxon>Petrotoga</taxon>
    </lineage>
</organism>
<dbReference type="HOGENOM" id="CLU_1382999_0_0_0"/>
<gene>
    <name evidence="1" type="ordered locus">Pmob_1295</name>
</gene>
<reference evidence="1" key="1">
    <citation type="submission" date="2007-11" db="EMBL/GenBank/DDBJ databases">
        <title>Complete sequence of Petroga mobilis SJ95.</title>
        <authorList>
            <consortium name="US DOE Joint Genome Institute"/>
            <person name="Copeland A."/>
            <person name="Lucas S."/>
            <person name="Lapidus A."/>
            <person name="Barry K."/>
            <person name="Glavina del Rio T."/>
            <person name="Dalin E."/>
            <person name="Tice H."/>
            <person name="Pitluck S."/>
            <person name="Meincke L."/>
            <person name="Brettin T."/>
            <person name="Bruce D."/>
            <person name="Detter J.C."/>
            <person name="Han C."/>
            <person name="Kuske C.R."/>
            <person name="Schmutz J."/>
            <person name="Larimer F."/>
            <person name="Land M."/>
            <person name="Hauser L."/>
            <person name="Kyrpides N."/>
            <person name="Mikhailova N."/>
            <person name="Noll K."/>
            <person name="Richardson P."/>
        </authorList>
    </citation>
    <scope>NUCLEOTIDE SEQUENCE [LARGE SCALE GENOMIC DNA]</scope>
    <source>
        <strain evidence="1">SJ95</strain>
    </source>
</reference>
<name>A9BGF6_PETMO</name>
<dbReference type="Proteomes" id="UP000000789">
    <property type="component" value="Chromosome"/>
</dbReference>
<proteinExistence type="predicted"/>
<dbReference type="OrthoDB" id="49177at2"/>
<sequence length="197" mass="22169">MELIHFLKSNPSFAKCIGFDPIINYVPSEATFSSFKKEFGPSYLDKVIVFTVLKGIKEGIFDISYLVADSYPIVFNSFFNNKKSHGKFKDYKEYYRSPLEANFGVKPVSNSKPIYDKYGNPKNAMSYLGYKAHTITFLNVPIFTVVSPASANDKNYALEVECNLSNLFLIASALLAHKMGRDDLLSSPKTLMYETAS</sequence>